<evidence type="ECO:0000313" key="3">
    <source>
        <dbReference type="Proteomes" id="UP000199399"/>
    </source>
</evidence>
<organism evidence="2 3">
    <name type="scientific">Sulfitobacter delicatus</name>
    <dbReference type="NCBI Taxonomy" id="218672"/>
    <lineage>
        <taxon>Bacteria</taxon>
        <taxon>Pseudomonadati</taxon>
        <taxon>Pseudomonadota</taxon>
        <taxon>Alphaproteobacteria</taxon>
        <taxon>Rhodobacterales</taxon>
        <taxon>Roseobacteraceae</taxon>
        <taxon>Sulfitobacter</taxon>
    </lineage>
</organism>
<dbReference type="InterPro" id="IPR023373">
    <property type="entry name" value="YmcC_sf"/>
</dbReference>
<keyword evidence="3" id="KW-1185">Reference proteome</keyword>
<keyword evidence="2" id="KW-0449">Lipoprotein</keyword>
<dbReference type="AlphaFoldDB" id="A0A1G7XD55"/>
<reference evidence="3" key="1">
    <citation type="submission" date="2016-10" db="EMBL/GenBank/DDBJ databases">
        <authorList>
            <person name="Varghese N."/>
            <person name="Submissions S."/>
        </authorList>
    </citation>
    <scope>NUCLEOTIDE SEQUENCE [LARGE SCALE GENOMIC DNA]</scope>
    <source>
        <strain evidence="3">DSM 16477</strain>
    </source>
</reference>
<sequence length="232" mass="24620">MKRFAIGLTVIAALTLAACSGGGRETARSPMLTAGSALVNSVKARGANGNAPLIKVAVTRASLDKTPGAVLEVVPDRTGLQDFLKLVGQRDDPTPGKVEVWQSSDNAQIILREGVLVGTKGLGGDMRSAQAQTTINGFDGQGGGGERLITLARLDGTAQTVPFSCDVTQLGRDVIQIVDQTVATHHLREDCAFGETRFSNEYWVETGTGKMRRSKQWAGPTYGYMTITRLKG</sequence>
<dbReference type="RefSeq" id="WP_167356452.1">
    <property type="nucleotide sequence ID" value="NZ_FNBP01000012.1"/>
</dbReference>
<proteinExistence type="predicted"/>
<dbReference type="InterPro" id="IPR021308">
    <property type="entry name" value="GfcB"/>
</dbReference>
<evidence type="ECO:0000313" key="2">
    <source>
        <dbReference type="EMBL" id="SDG82027.1"/>
    </source>
</evidence>
<accession>A0A1G7XD55</accession>
<feature type="signal peptide" evidence="1">
    <location>
        <begin position="1"/>
        <end position="20"/>
    </location>
</feature>
<evidence type="ECO:0000256" key="1">
    <source>
        <dbReference type="SAM" id="SignalP"/>
    </source>
</evidence>
<dbReference type="Gene3D" id="2.40.360.10">
    <property type="entry name" value="YmcC-like"/>
    <property type="match status" value="1"/>
</dbReference>
<dbReference type="EMBL" id="FNBP01000012">
    <property type="protein sequence ID" value="SDG82027.1"/>
    <property type="molecule type" value="Genomic_DNA"/>
</dbReference>
<dbReference type="PROSITE" id="PS51257">
    <property type="entry name" value="PROKAR_LIPOPROTEIN"/>
    <property type="match status" value="1"/>
</dbReference>
<dbReference type="SUPFAM" id="SSF159270">
    <property type="entry name" value="YmcC-like"/>
    <property type="match status" value="1"/>
</dbReference>
<dbReference type="Pfam" id="PF11102">
    <property type="entry name" value="YjbF"/>
    <property type="match status" value="1"/>
</dbReference>
<dbReference type="Proteomes" id="UP000199399">
    <property type="component" value="Unassembled WGS sequence"/>
</dbReference>
<dbReference type="STRING" id="218672.SAMN04489759_11272"/>
<gene>
    <name evidence="2" type="ORF">SAMN04489759_11272</name>
</gene>
<name>A0A1G7XD55_9RHOB</name>
<protein>
    <submittedName>
        <fullName evidence="2">Group 4 capsule polysaccharide lipoprotein gfcB, YjbF</fullName>
    </submittedName>
</protein>
<keyword evidence="1" id="KW-0732">Signal</keyword>
<feature type="chain" id="PRO_5011660896" evidence="1">
    <location>
        <begin position="21"/>
        <end position="232"/>
    </location>
</feature>